<keyword evidence="1" id="KW-1133">Transmembrane helix</keyword>
<evidence type="ECO:0000256" key="1">
    <source>
        <dbReference type="SAM" id="Phobius"/>
    </source>
</evidence>
<keyword evidence="1" id="KW-0812">Transmembrane</keyword>
<dbReference type="AlphaFoldDB" id="A0A4R7SXN3"/>
<proteinExistence type="predicted"/>
<dbReference type="RefSeq" id="WP_133983624.1">
    <property type="nucleotide sequence ID" value="NZ_SOCE01000002.1"/>
</dbReference>
<dbReference type="OrthoDB" id="3821186at2"/>
<feature type="transmembrane region" description="Helical" evidence="1">
    <location>
        <begin position="41"/>
        <end position="60"/>
    </location>
</feature>
<name>A0A4R7SXN3_9ACTN</name>
<reference evidence="2 3" key="1">
    <citation type="submission" date="2019-03" db="EMBL/GenBank/DDBJ databases">
        <title>Genomic Encyclopedia of Type Strains, Phase III (KMG-III): the genomes of soil and plant-associated and newly described type strains.</title>
        <authorList>
            <person name="Whitman W."/>
        </authorList>
    </citation>
    <scope>NUCLEOTIDE SEQUENCE [LARGE SCALE GENOMIC DNA]</scope>
    <source>
        <strain evidence="2 3">VKM Ac-2575</strain>
    </source>
</reference>
<dbReference type="Proteomes" id="UP000295151">
    <property type="component" value="Unassembled WGS sequence"/>
</dbReference>
<organism evidence="2 3">
    <name type="scientific">Kribbella voronezhensis</name>
    <dbReference type="NCBI Taxonomy" id="2512212"/>
    <lineage>
        <taxon>Bacteria</taxon>
        <taxon>Bacillati</taxon>
        <taxon>Actinomycetota</taxon>
        <taxon>Actinomycetes</taxon>
        <taxon>Propionibacteriales</taxon>
        <taxon>Kribbellaceae</taxon>
        <taxon>Kribbella</taxon>
    </lineage>
</organism>
<comment type="caution">
    <text evidence="2">The sequence shown here is derived from an EMBL/GenBank/DDBJ whole genome shotgun (WGS) entry which is preliminary data.</text>
</comment>
<keyword evidence="3" id="KW-1185">Reference proteome</keyword>
<dbReference type="SUPFAM" id="SSF101898">
    <property type="entry name" value="NHL repeat"/>
    <property type="match status" value="1"/>
</dbReference>
<accession>A0A4R7SXN3</accession>
<sequence length="380" mass="39787">MTGLLKDTLTERAAALDEPPLDLDAIIATGNRRIRRRRATAVAAVACVSALVLACGVITAKNLAGADEPPVGGVPTFEDRRPTYATGDTIHFGADVIKVGPAKIVSFVQTDAGFAYAAANGDVYFTDGHDDTKIGKGNKRLELTAGDHGTVVGWVDATHAVRQFVLYDVAAGKELARTTVGNTAGKPANDDREPRVIAIDNDQAYLAALDGLHRWNLGTGKAELVQAGLRQNFVVDAANGLLAYDALEGNGGGTSGIAVGPKLGSRKAITDASEGDLSPDGSYLFSDGTDEAHVSRTDGTGEVKLTSGYALLALSVWQDDDHFTTIGIKHLKNPEKTPLDLLTCSVSHATCTVSIAKFARYPADNGIPAFQFPTGKALSD</sequence>
<evidence type="ECO:0000313" key="3">
    <source>
        <dbReference type="Proteomes" id="UP000295151"/>
    </source>
</evidence>
<dbReference type="EMBL" id="SOCE01000002">
    <property type="protein sequence ID" value="TDU84041.1"/>
    <property type="molecule type" value="Genomic_DNA"/>
</dbReference>
<gene>
    <name evidence="2" type="ORF">EV138_6510</name>
</gene>
<evidence type="ECO:0000313" key="2">
    <source>
        <dbReference type="EMBL" id="TDU84041.1"/>
    </source>
</evidence>
<protein>
    <submittedName>
        <fullName evidence="2">Uncharacterized protein</fullName>
    </submittedName>
</protein>
<keyword evidence="1" id="KW-0472">Membrane</keyword>